<gene>
    <name evidence="1" type="ORF">NCS57_01210100</name>
</gene>
<evidence type="ECO:0000313" key="1">
    <source>
        <dbReference type="EMBL" id="KAI8654635.1"/>
    </source>
</evidence>
<evidence type="ECO:0000313" key="2">
    <source>
        <dbReference type="Proteomes" id="UP001065298"/>
    </source>
</evidence>
<dbReference type="Proteomes" id="UP001065298">
    <property type="component" value="Chromosome 10"/>
</dbReference>
<keyword evidence="2" id="KW-1185">Reference proteome</keyword>
<reference evidence="1" key="1">
    <citation type="submission" date="2022-06" db="EMBL/GenBank/DDBJ databases">
        <title>Fusarium solani species complex genomes reveal bases of compartmentalisation and animal pathogenesis.</title>
        <authorList>
            <person name="Tsai I.J."/>
        </authorList>
    </citation>
    <scope>NUCLEOTIDE SEQUENCE</scope>
    <source>
        <strain evidence="1">Fu6.1</strain>
    </source>
</reference>
<accession>A0ACC0QI10</accession>
<comment type="caution">
    <text evidence="1">The sequence shown here is derived from an EMBL/GenBank/DDBJ whole genome shotgun (WGS) entry which is preliminary data.</text>
</comment>
<proteinExistence type="predicted"/>
<organism evidence="1 2">
    <name type="scientific">Fusarium keratoplasticum</name>
    <dbReference type="NCBI Taxonomy" id="1328300"/>
    <lineage>
        <taxon>Eukaryota</taxon>
        <taxon>Fungi</taxon>
        <taxon>Dikarya</taxon>
        <taxon>Ascomycota</taxon>
        <taxon>Pezizomycotina</taxon>
        <taxon>Sordariomycetes</taxon>
        <taxon>Hypocreomycetidae</taxon>
        <taxon>Hypocreales</taxon>
        <taxon>Nectriaceae</taxon>
        <taxon>Fusarium</taxon>
        <taxon>Fusarium solani species complex</taxon>
    </lineage>
</organism>
<dbReference type="EMBL" id="CM046512">
    <property type="protein sequence ID" value="KAI8654635.1"/>
    <property type="molecule type" value="Genomic_DNA"/>
</dbReference>
<protein>
    <submittedName>
        <fullName evidence="1">PRK domain-containing protein</fullName>
    </submittedName>
</protein>
<name>A0ACC0QI10_9HYPO</name>
<sequence length="238" mass="25968">MESTYHSLANHVQQIWEEKRAKGHRRVIIAVAGPPGSGKSTITQEVARTVAGLPQGPLIASISADGFHLSLDTLRMLPNSKELTARRGAPWTFDGDAVVELIRRLQNSPDQIITAPTFDHAKKDPVPDGVKIGPEIQVCLVEGNYLLSKEAPWDAIAGLVDERWLVTVDRDVAIRRIANRHLKAGIESTMEKALERTLNNDMPNSDFVMRTSQGRFDVEVESVEVGSCIGAPSPSCGS</sequence>